<organism evidence="1 2">
    <name type="scientific">Candidatus Yanofskybacteria bacterium GW2011_GWE2_40_11</name>
    <dbReference type="NCBI Taxonomy" id="1619033"/>
    <lineage>
        <taxon>Bacteria</taxon>
        <taxon>Candidatus Yanofskyibacteriota</taxon>
    </lineage>
</organism>
<evidence type="ECO:0000313" key="2">
    <source>
        <dbReference type="Proteomes" id="UP000034072"/>
    </source>
</evidence>
<protein>
    <submittedName>
        <fullName evidence="1">Uncharacterized protein</fullName>
    </submittedName>
</protein>
<accession>A0A0G0TTI6</accession>
<dbReference type="AlphaFoldDB" id="A0A0G0TTI6"/>
<dbReference type="Proteomes" id="UP000034072">
    <property type="component" value="Unassembled WGS sequence"/>
</dbReference>
<comment type="caution">
    <text evidence="1">The sequence shown here is derived from an EMBL/GenBank/DDBJ whole genome shotgun (WGS) entry which is preliminary data.</text>
</comment>
<proteinExistence type="predicted"/>
<name>A0A0G0TTI6_9BACT</name>
<gene>
    <name evidence="1" type="ORF">UT75_C0001G0096</name>
</gene>
<dbReference type="EMBL" id="LBXZ01000001">
    <property type="protein sequence ID" value="KKR41192.1"/>
    <property type="molecule type" value="Genomic_DNA"/>
</dbReference>
<sequence>MDELTPSQEIIKNDLIAHFKEDATSSLNQVVNFLGQKQTWYCINFDHRYLNFAKQDMIMVLKYLIAQSILEISDWRTSPDMNATFGFVLEPVFSLSETFQAQA</sequence>
<reference evidence="1 2" key="1">
    <citation type="journal article" date="2015" name="Nature">
        <title>rRNA introns, odd ribosomes, and small enigmatic genomes across a large radiation of phyla.</title>
        <authorList>
            <person name="Brown C.T."/>
            <person name="Hug L.A."/>
            <person name="Thomas B.C."/>
            <person name="Sharon I."/>
            <person name="Castelle C.J."/>
            <person name="Singh A."/>
            <person name="Wilkins M.J."/>
            <person name="Williams K.H."/>
            <person name="Banfield J.F."/>
        </authorList>
    </citation>
    <scope>NUCLEOTIDE SEQUENCE [LARGE SCALE GENOMIC DNA]</scope>
</reference>
<evidence type="ECO:0000313" key="1">
    <source>
        <dbReference type="EMBL" id="KKR41192.1"/>
    </source>
</evidence>